<dbReference type="Gene3D" id="3.40.50.1820">
    <property type="entry name" value="alpha/beta hydrolase"/>
    <property type="match status" value="1"/>
</dbReference>
<dbReference type="SUPFAM" id="SSF53474">
    <property type="entry name" value="alpha/beta-Hydrolases"/>
    <property type="match status" value="1"/>
</dbReference>
<keyword evidence="2" id="KW-0378">Hydrolase</keyword>
<protein>
    <submittedName>
        <fullName evidence="2">Alpha/beta fold hydrolase</fullName>
    </submittedName>
</protein>
<gene>
    <name evidence="2" type="ORF">ACFOZ5_12575</name>
</gene>
<dbReference type="EMBL" id="JBHSDI010000016">
    <property type="protein sequence ID" value="MFC4259867.1"/>
    <property type="molecule type" value="Genomic_DNA"/>
</dbReference>
<dbReference type="PANTHER" id="PTHR43433:SF5">
    <property type="entry name" value="AB HYDROLASE-1 DOMAIN-CONTAINING PROTEIN"/>
    <property type="match status" value="1"/>
</dbReference>
<dbReference type="Proteomes" id="UP001595798">
    <property type="component" value="Unassembled WGS sequence"/>
</dbReference>
<comment type="caution">
    <text evidence="2">The sequence shown here is derived from an EMBL/GenBank/DDBJ whole genome shotgun (WGS) entry which is preliminary data.</text>
</comment>
<evidence type="ECO:0000313" key="2">
    <source>
        <dbReference type="EMBL" id="MFC4259867.1"/>
    </source>
</evidence>
<dbReference type="InterPro" id="IPR050471">
    <property type="entry name" value="AB_hydrolase"/>
</dbReference>
<dbReference type="Pfam" id="PF00561">
    <property type="entry name" value="Abhydrolase_1"/>
    <property type="match status" value="1"/>
</dbReference>
<dbReference type="GO" id="GO:0016787">
    <property type="term" value="F:hydrolase activity"/>
    <property type="evidence" value="ECO:0007669"/>
    <property type="project" value="UniProtKB-KW"/>
</dbReference>
<accession>A0ABV8QJH2</accession>
<name>A0ABV8QJH2_9GAMM</name>
<dbReference type="PANTHER" id="PTHR43433">
    <property type="entry name" value="HYDROLASE, ALPHA/BETA FOLD FAMILY PROTEIN"/>
    <property type="match status" value="1"/>
</dbReference>
<proteinExistence type="predicted"/>
<reference evidence="3" key="1">
    <citation type="journal article" date="2019" name="Int. J. Syst. Evol. Microbiol.">
        <title>The Global Catalogue of Microorganisms (GCM) 10K type strain sequencing project: providing services to taxonomists for standard genome sequencing and annotation.</title>
        <authorList>
            <consortium name="The Broad Institute Genomics Platform"/>
            <consortium name="The Broad Institute Genome Sequencing Center for Infectious Disease"/>
            <person name="Wu L."/>
            <person name="Ma J."/>
        </authorList>
    </citation>
    <scope>NUCLEOTIDE SEQUENCE [LARGE SCALE GENOMIC DNA]</scope>
    <source>
        <strain evidence="3">CECT 7297</strain>
    </source>
</reference>
<sequence>MTTVNNNGVTIYYEVLGAGQPVVLLHGFTASRAQWHYSGLAAELAKEHQVILVDLRGHGRSSKPHDQALYSLDERLSDINAVLDDLGVDQAHLLGYSMGGWLAFGMAARYPERVASLMIGGAHPFAESAEPFYQVSGEDPQAFLEALETFIGETIADAARPLVLQNDLVALVAAAVDRQDLSEALGEASIPMLLFVGEQDKRLNAMKTTAERFDAELIMLPGVGHAMTLFSGASLAGALKAFLRKVA</sequence>
<feature type="domain" description="AB hydrolase-1" evidence="1">
    <location>
        <begin position="21"/>
        <end position="143"/>
    </location>
</feature>
<dbReference type="PRINTS" id="PR00111">
    <property type="entry name" value="ABHYDROLASE"/>
</dbReference>
<dbReference type="InterPro" id="IPR000073">
    <property type="entry name" value="AB_hydrolase_1"/>
</dbReference>
<evidence type="ECO:0000259" key="1">
    <source>
        <dbReference type="Pfam" id="PF00561"/>
    </source>
</evidence>
<organism evidence="2 3">
    <name type="scientific">Marinobacter lacisalsi</name>
    <dbReference type="NCBI Taxonomy" id="475979"/>
    <lineage>
        <taxon>Bacteria</taxon>
        <taxon>Pseudomonadati</taxon>
        <taxon>Pseudomonadota</taxon>
        <taxon>Gammaproteobacteria</taxon>
        <taxon>Pseudomonadales</taxon>
        <taxon>Marinobacteraceae</taxon>
        <taxon>Marinobacter</taxon>
    </lineage>
</organism>
<dbReference type="InterPro" id="IPR029058">
    <property type="entry name" value="AB_hydrolase_fold"/>
</dbReference>
<evidence type="ECO:0000313" key="3">
    <source>
        <dbReference type="Proteomes" id="UP001595798"/>
    </source>
</evidence>
<dbReference type="RefSeq" id="WP_379887829.1">
    <property type="nucleotide sequence ID" value="NZ_JBHSDI010000016.1"/>
</dbReference>
<keyword evidence="3" id="KW-1185">Reference proteome</keyword>